<comment type="caution">
    <text evidence="1">The sequence shown here is derived from an EMBL/GenBank/DDBJ whole genome shotgun (WGS) entry which is preliminary data.</text>
</comment>
<dbReference type="EMBL" id="JABFXE010000927">
    <property type="protein sequence ID" value="NUQ91206.1"/>
    <property type="molecule type" value="Genomic_DNA"/>
</dbReference>
<evidence type="ECO:0000313" key="1">
    <source>
        <dbReference type="EMBL" id="NUQ91206.1"/>
    </source>
</evidence>
<accession>A0A850CGK3</accession>
<dbReference type="SUPFAM" id="SSF51735">
    <property type="entry name" value="NAD(P)-binding Rossmann-fold domains"/>
    <property type="match status" value="1"/>
</dbReference>
<dbReference type="Gene3D" id="3.40.50.720">
    <property type="entry name" value="NAD(P)-binding Rossmann-like Domain"/>
    <property type="match status" value="1"/>
</dbReference>
<protein>
    <recommendedName>
        <fullName evidence="3">NAD-dependent epimerase/dehydratase family protein</fullName>
    </recommendedName>
</protein>
<reference evidence="1 2" key="1">
    <citation type="submission" date="2020-05" db="EMBL/GenBank/DDBJ databases">
        <title>DNA-SIP metagenomic assembled genomes.</title>
        <authorList>
            <person name="Yu J."/>
        </authorList>
    </citation>
    <scope>NUCLEOTIDE SEQUENCE [LARGE SCALE GENOMIC DNA]</scope>
    <source>
        <strain evidence="1">Bin5.27</strain>
    </source>
</reference>
<organism evidence="1 2">
    <name type="scientific">Glycomyces artemisiae</name>
    <dbReference type="NCBI Taxonomy" id="1076443"/>
    <lineage>
        <taxon>Bacteria</taxon>
        <taxon>Bacillati</taxon>
        <taxon>Actinomycetota</taxon>
        <taxon>Actinomycetes</taxon>
        <taxon>Glycomycetales</taxon>
        <taxon>Glycomycetaceae</taxon>
        <taxon>Glycomyces</taxon>
    </lineage>
</organism>
<evidence type="ECO:0000313" key="2">
    <source>
        <dbReference type="Proteomes" id="UP000574690"/>
    </source>
</evidence>
<name>A0A850CGK3_9ACTN</name>
<sequence length="169" mass="17792">MIVGQLEVAGGQVLFQVGREGELLFDLTAPAPRATTITGVQALETAVAELPDHVILRYGTLYGPGMWFAPQGLMAARLRAGDLPAGDAVSSFLHVQDAARAAILALTWPSGPVNIVDHEPALAEALGEPAPVPGAGRGGWERGARNNRAVALGWQAQHPIWRTGFHDHG</sequence>
<gene>
    <name evidence="1" type="ORF">HOQ43_22410</name>
</gene>
<proteinExistence type="predicted"/>
<dbReference type="InterPro" id="IPR036291">
    <property type="entry name" value="NAD(P)-bd_dom_sf"/>
</dbReference>
<evidence type="ECO:0008006" key="3">
    <source>
        <dbReference type="Google" id="ProtNLM"/>
    </source>
</evidence>
<dbReference type="AlphaFoldDB" id="A0A850CGK3"/>
<dbReference type="Proteomes" id="UP000574690">
    <property type="component" value="Unassembled WGS sequence"/>
</dbReference>